<feature type="binding site" evidence="5">
    <location>
        <position position="534"/>
    </location>
    <ligand>
        <name>AMP</name>
        <dbReference type="ChEBI" id="CHEBI:456215"/>
    </ligand>
</feature>
<dbReference type="GO" id="GO:0007165">
    <property type="term" value="P:signal transduction"/>
    <property type="evidence" value="ECO:0007669"/>
    <property type="project" value="InterPro"/>
</dbReference>
<dbReference type="Pfam" id="PF00233">
    <property type="entry name" value="PDEase_I"/>
    <property type="match status" value="1"/>
</dbReference>
<feature type="binding site" evidence="6">
    <location>
        <position position="534"/>
    </location>
    <ligand>
        <name>Zn(2+)</name>
        <dbReference type="ChEBI" id="CHEBI:29105"/>
        <label>1</label>
    </ligand>
</feature>
<dbReference type="GO" id="GO:0046872">
    <property type="term" value="F:metal ion binding"/>
    <property type="evidence" value="ECO:0007669"/>
    <property type="project" value="UniProtKB-KW"/>
</dbReference>
<dbReference type="GO" id="GO:0004114">
    <property type="term" value="F:3',5'-cyclic-nucleotide phosphodiesterase activity"/>
    <property type="evidence" value="ECO:0007669"/>
    <property type="project" value="InterPro"/>
</dbReference>
<dbReference type="EC" id="3.1.4.-" evidence="7"/>
<dbReference type="PANTHER" id="PTHR11347">
    <property type="entry name" value="CYCLIC NUCLEOTIDE PHOSPHODIESTERASE"/>
    <property type="match status" value="1"/>
</dbReference>
<feature type="binding site" evidence="5">
    <location>
        <begin position="464"/>
        <end position="468"/>
    </location>
    <ligand>
        <name>AMP</name>
        <dbReference type="ChEBI" id="CHEBI:456215"/>
    </ligand>
</feature>
<evidence type="ECO:0000256" key="9">
    <source>
        <dbReference type="SAM" id="SignalP"/>
    </source>
</evidence>
<evidence type="ECO:0000256" key="1">
    <source>
        <dbReference type="ARBA" id="ARBA00007648"/>
    </source>
</evidence>
<dbReference type="InterPro" id="IPR002073">
    <property type="entry name" value="PDEase_catalytic_dom"/>
</dbReference>
<feature type="compositionally biased region" description="Basic and acidic residues" evidence="8">
    <location>
        <begin position="71"/>
        <end position="86"/>
    </location>
</feature>
<evidence type="ECO:0000256" key="4">
    <source>
        <dbReference type="PIRSR" id="PIRSR623088-1"/>
    </source>
</evidence>
<dbReference type="CDD" id="cd00077">
    <property type="entry name" value="HDc"/>
    <property type="match status" value="1"/>
</dbReference>
<keyword evidence="2 6" id="KW-0479">Metal-binding</keyword>
<name>A0AAF3FFY2_9BILA</name>
<feature type="chain" id="PRO_5042090481" description="Phosphodiesterase" evidence="9">
    <location>
        <begin position="25"/>
        <end position="784"/>
    </location>
</feature>
<feature type="binding site" evidence="6">
    <location>
        <position position="534"/>
    </location>
    <ligand>
        <name>Zn(2+)</name>
        <dbReference type="ChEBI" id="CHEBI:29105"/>
        <label>2</label>
    </ligand>
</feature>
<feature type="compositionally biased region" description="Basic and acidic residues" evidence="8">
    <location>
        <begin position="98"/>
        <end position="109"/>
    </location>
</feature>
<feature type="domain" description="PDEase" evidence="10">
    <location>
        <begin position="389"/>
        <end position="744"/>
    </location>
</feature>
<evidence type="ECO:0000259" key="10">
    <source>
        <dbReference type="PROSITE" id="PS51845"/>
    </source>
</evidence>
<dbReference type="Proteomes" id="UP000887575">
    <property type="component" value="Unassembled WGS sequence"/>
</dbReference>
<reference evidence="12" key="1">
    <citation type="submission" date="2024-02" db="UniProtKB">
        <authorList>
            <consortium name="WormBaseParasite"/>
        </authorList>
    </citation>
    <scope>IDENTIFICATION</scope>
</reference>
<sequence>MLKSLKIPISYFALTLQFLLCCAGAQPGPEKAESIDSSLDSLDGKKKKRKGRNLGKWLRRKGEGRRAENVKMLEEEEENGKNEVKMDLSSVENDEEMIENRRESREIRPRPIFYNPQVSEESSQRDEQSASPQPKRVHFQKADKPRQSRTSTEMRRGPQGSPMNRRYSACPPALSSGRATLSETAMQRTFHEAMRNRRTSLPATSLTLPKNTQVATSNISEARGILVDLLAGKDLSPSVVGCLRAVATLLTPQNQVTLSTHHTDFGLPCVVENPYSGEPLLVSSSSKPRVSNITFSTVTSATGLPTIAAEPNRPRSSRSESYWKPETSSNGPDSIHETSSCNRLDASTSSLASEDGTIRQRNEVESDETCNTVEPCSSIGPVTTFDGTFYNPKELEVDPYLGRICDWNLPIFEMSDKFRTTILSRLTYSIFKQADLFRIFRLNAQKFFNYFHQLEKGYWEIPYHNRIHAADVLHGVYYLTCHPVHPCLGRAPTPESPTAGNQRNSHLDLDASSVAESMSTLELMALYTAAAMHDFDHPGRTNAFLVSTEDSKAIMYNDRSVLENHHAAESWRLLQKKENCFIEGLDAAETKRFRYLVLEYILATDLKQHFEIIMAFNEKLADMELSNESDRVLVAKMLIKLADINSPSKPYQLHRQWTERICEEFYEQGDEEKRRGMVVTPYMDRSDPQVAKLQDSFIAHVVSPLAVALNEAGLLPVLPGLEEAEIMINLKHNHQKWLLELDNGSASSGVGTGNETIEEESSTSESPEKLERTPSIDSTGEDRS</sequence>
<dbReference type="Gene3D" id="1.10.1300.10">
    <property type="entry name" value="3'5'-cyclic nucleotide phosphodiesterase, catalytic domain"/>
    <property type="match status" value="1"/>
</dbReference>
<feature type="binding site" evidence="6">
    <location>
        <position position="533"/>
    </location>
    <ligand>
        <name>Zn(2+)</name>
        <dbReference type="ChEBI" id="CHEBI:29105"/>
        <label>1</label>
    </ligand>
</feature>
<dbReference type="PRINTS" id="PR00387">
    <property type="entry name" value="PDIESTERASE1"/>
</dbReference>
<protein>
    <recommendedName>
        <fullName evidence="7">Phosphodiesterase</fullName>
        <ecNumber evidence="7">3.1.4.-</ecNumber>
    </recommendedName>
</protein>
<evidence type="ECO:0000256" key="2">
    <source>
        <dbReference type="ARBA" id="ARBA00022723"/>
    </source>
</evidence>
<organism evidence="11 12">
    <name type="scientific">Mesorhabditis belari</name>
    <dbReference type="NCBI Taxonomy" id="2138241"/>
    <lineage>
        <taxon>Eukaryota</taxon>
        <taxon>Metazoa</taxon>
        <taxon>Ecdysozoa</taxon>
        <taxon>Nematoda</taxon>
        <taxon>Chromadorea</taxon>
        <taxon>Rhabditida</taxon>
        <taxon>Rhabditina</taxon>
        <taxon>Rhabditomorpha</taxon>
        <taxon>Rhabditoidea</taxon>
        <taxon>Rhabditidae</taxon>
        <taxon>Mesorhabditinae</taxon>
        <taxon>Mesorhabditis</taxon>
    </lineage>
</organism>
<feature type="active site" description="Proton donor" evidence="4">
    <location>
        <position position="464"/>
    </location>
</feature>
<keyword evidence="11" id="KW-1185">Reference proteome</keyword>
<feature type="region of interest" description="Disordered" evidence="8">
    <location>
        <begin position="29"/>
        <end position="51"/>
    </location>
</feature>
<feature type="region of interest" description="Disordered" evidence="8">
    <location>
        <begin position="304"/>
        <end position="372"/>
    </location>
</feature>
<dbReference type="FunFam" id="1.10.1300.10:FF:000018">
    <property type="entry name" value="Phosphodiesterase"/>
    <property type="match status" value="1"/>
</dbReference>
<dbReference type="SUPFAM" id="SSF109604">
    <property type="entry name" value="HD-domain/PDEase-like"/>
    <property type="match status" value="1"/>
</dbReference>
<dbReference type="PROSITE" id="PS51845">
    <property type="entry name" value="PDEASE_I_2"/>
    <property type="match status" value="1"/>
</dbReference>
<evidence type="ECO:0000256" key="8">
    <source>
        <dbReference type="SAM" id="MobiDB-lite"/>
    </source>
</evidence>
<dbReference type="PROSITE" id="PS00126">
    <property type="entry name" value="PDEASE_I_1"/>
    <property type="match status" value="1"/>
</dbReference>
<feature type="compositionally biased region" description="Polar residues" evidence="8">
    <location>
        <begin position="326"/>
        <end position="352"/>
    </location>
</feature>
<feature type="binding site" evidence="6">
    <location>
        <position position="643"/>
    </location>
    <ligand>
        <name>Zn(2+)</name>
        <dbReference type="ChEBI" id="CHEBI:29105"/>
        <label>1</label>
    </ligand>
</feature>
<feature type="compositionally biased region" description="Basic and acidic residues" evidence="8">
    <location>
        <begin position="140"/>
        <end position="156"/>
    </location>
</feature>
<evidence type="ECO:0000256" key="3">
    <source>
        <dbReference type="ARBA" id="ARBA00022801"/>
    </source>
</evidence>
<feature type="binding site" evidence="5">
    <location>
        <position position="643"/>
    </location>
    <ligand>
        <name>AMP</name>
        <dbReference type="ChEBI" id="CHEBI:456215"/>
    </ligand>
</feature>
<comment type="similarity">
    <text evidence="1 7">Belongs to the cyclic nucleotide phosphodiesterase family.</text>
</comment>
<evidence type="ECO:0000313" key="12">
    <source>
        <dbReference type="WBParaSite" id="MBELARI_LOCUS5871"/>
    </source>
</evidence>
<dbReference type="InterPro" id="IPR023174">
    <property type="entry name" value="PDEase_CS"/>
</dbReference>
<dbReference type="WBParaSite" id="MBELARI_LOCUS5871">
    <property type="protein sequence ID" value="MBELARI_LOCUS5871"/>
    <property type="gene ID" value="MBELARI_LOCUS5871"/>
</dbReference>
<proteinExistence type="inferred from homology"/>
<dbReference type="InterPro" id="IPR036971">
    <property type="entry name" value="PDEase_catalytic_dom_sf"/>
</dbReference>
<feature type="region of interest" description="Disordered" evidence="8">
    <location>
        <begin position="71"/>
        <end position="171"/>
    </location>
</feature>
<dbReference type="InterPro" id="IPR023088">
    <property type="entry name" value="PDEase"/>
</dbReference>
<evidence type="ECO:0000256" key="5">
    <source>
        <dbReference type="PIRSR" id="PIRSR623088-2"/>
    </source>
</evidence>
<evidence type="ECO:0000256" key="7">
    <source>
        <dbReference type="RuleBase" id="RU363067"/>
    </source>
</evidence>
<dbReference type="AlphaFoldDB" id="A0AAF3FFY2"/>
<evidence type="ECO:0000256" key="6">
    <source>
        <dbReference type="PIRSR" id="PIRSR623088-3"/>
    </source>
</evidence>
<feature type="binding site" evidence="6">
    <location>
        <position position="468"/>
    </location>
    <ligand>
        <name>Zn(2+)</name>
        <dbReference type="ChEBI" id="CHEBI:29105"/>
        <label>1</label>
    </ligand>
</feature>
<feature type="signal peptide" evidence="9">
    <location>
        <begin position="1"/>
        <end position="24"/>
    </location>
</feature>
<comment type="cofactor">
    <cofactor evidence="7">
        <name>a divalent metal cation</name>
        <dbReference type="ChEBI" id="CHEBI:60240"/>
    </cofactor>
    <text evidence="7">Binds 2 divalent metal cations per subunit. Site 1 may preferentially bind zinc ions, while site 2 has a preference for magnesium and/or manganese ions.</text>
</comment>
<accession>A0AAF3FFY2</accession>
<keyword evidence="3 7" id="KW-0378">Hydrolase</keyword>
<dbReference type="InterPro" id="IPR003607">
    <property type="entry name" value="HD/PDEase_dom"/>
</dbReference>
<feature type="region of interest" description="Disordered" evidence="8">
    <location>
        <begin position="744"/>
        <end position="784"/>
    </location>
</feature>
<feature type="binding site" evidence="5">
    <location>
        <position position="694"/>
    </location>
    <ligand>
        <name>AMP</name>
        <dbReference type="ChEBI" id="CHEBI:456215"/>
    </ligand>
</feature>
<evidence type="ECO:0000313" key="11">
    <source>
        <dbReference type="Proteomes" id="UP000887575"/>
    </source>
</evidence>
<feature type="compositionally biased region" description="Basic and acidic residues" evidence="8">
    <location>
        <begin position="766"/>
        <end position="784"/>
    </location>
</feature>
<keyword evidence="9" id="KW-0732">Signal</keyword>